<evidence type="ECO:0000313" key="2">
    <source>
        <dbReference type="EMBL" id="OEU19014.1"/>
    </source>
</evidence>
<dbReference type="Proteomes" id="UP000095751">
    <property type="component" value="Unassembled WGS sequence"/>
</dbReference>
<dbReference type="InParanoid" id="A0A1E7FLL6"/>
<dbReference type="AlphaFoldDB" id="A0A1E7FLL6"/>
<name>A0A1E7FLL6_9STRA</name>
<evidence type="ECO:0000313" key="3">
    <source>
        <dbReference type="Proteomes" id="UP000095751"/>
    </source>
</evidence>
<organism evidence="2 3">
    <name type="scientific">Fragilariopsis cylindrus CCMP1102</name>
    <dbReference type="NCBI Taxonomy" id="635003"/>
    <lineage>
        <taxon>Eukaryota</taxon>
        <taxon>Sar</taxon>
        <taxon>Stramenopiles</taxon>
        <taxon>Ochrophyta</taxon>
        <taxon>Bacillariophyta</taxon>
        <taxon>Bacillariophyceae</taxon>
        <taxon>Bacillariophycidae</taxon>
        <taxon>Bacillariales</taxon>
        <taxon>Bacillariaceae</taxon>
        <taxon>Fragilariopsis</taxon>
    </lineage>
</organism>
<proteinExistence type="predicted"/>
<feature type="compositionally biased region" description="Basic and acidic residues" evidence="1">
    <location>
        <begin position="348"/>
        <end position="359"/>
    </location>
</feature>
<keyword evidence="3" id="KW-1185">Reference proteome</keyword>
<dbReference type="EMBL" id="KV784356">
    <property type="protein sequence ID" value="OEU19014.1"/>
    <property type="molecule type" value="Genomic_DNA"/>
</dbReference>
<dbReference type="InterPro" id="IPR029062">
    <property type="entry name" value="Class_I_gatase-like"/>
</dbReference>
<accession>A0A1E7FLL6</accession>
<gene>
    <name evidence="2" type="ORF">FRACYDRAFT_268530</name>
</gene>
<dbReference type="Gene3D" id="3.40.50.880">
    <property type="match status" value="1"/>
</dbReference>
<dbReference type="OrthoDB" id="10314678at2759"/>
<evidence type="ECO:0000256" key="1">
    <source>
        <dbReference type="SAM" id="MobiDB-lite"/>
    </source>
</evidence>
<dbReference type="KEGG" id="fcy:FRACYDRAFT_268530"/>
<protein>
    <submittedName>
        <fullName evidence="2">Uncharacterized protein</fullName>
    </submittedName>
</protein>
<reference evidence="2 3" key="1">
    <citation type="submission" date="2016-09" db="EMBL/GenBank/DDBJ databases">
        <title>Extensive genetic diversity and differential bi-allelic expression allows diatom success in the polar Southern Ocean.</title>
        <authorList>
            <consortium name="DOE Joint Genome Institute"/>
            <person name="Mock T."/>
            <person name="Otillar R.P."/>
            <person name="Strauss J."/>
            <person name="Dupont C."/>
            <person name="Frickenhaus S."/>
            <person name="Maumus F."/>
            <person name="Mcmullan M."/>
            <person name="Sanges R."/>
            <person name="Schmutz J."/>
            <person name="Toseland A."/>
            <person name="Valas R."/>
            <person name="Veluchamy A."/>
            <person name="Ward B.J."/>
            <person name="Allen A."/>
            <person name="Barry K."/>
            <person name="Falciatore A."/>
            <person name="Ferrante M."/>
            <person name="Fortunato A.E."/>
            <person name="Gloeckner G."/>
            <person name="Gruber A."/>
            <person name="Hipkin R."/>
            <person name="Janech M."/>
            <person name="Kroth P."/>
            <person name="Leese F."/>
            <person name="Lindquist E."/>
            <person name="Lyon B.R."/>
            <person name="Martin J."/>
            <person name="Mayer C."/>
            <person name="Parker M."/>
            <person name="Quesneville H."/>
            <person name="Raymond J."/>
            <person name="Uhlig C."/>
            <person name="Valentin K.U."/>
            <person name="Worden A.Z."/>
            <person name="Armbrust E.V."/>
            <person name="Bowler C."/>
            <person name="Green B."/>
            <person name="Moulton V."/>
            <person name="Van Oosterhout C."/>
            <person name="Grigoriev I."/>
        </authorList>
    </citation>
    <scope>NUCLEOTIDE SEQUENCE [LARGE SCALE GENOMIC DNA]</scope>
    <source>
        <strain evidence="2 3">CCMP1102</strain>
    </source>
</reference>
<sequence>MESFYDCATPISKDLLATILKIVAGYYLVGGNTYTMSLFHHMWDQQKGKILTSNMHDGDDDNNNSHNNSHSHMQLLRDLLADGQIIYMGHSAGAIMSGPNILTATFKGIDAFSIVTQPYNAPYMKLPPSESSGTFFVDKNNKNNLLASRTQMLQKMNQYGAWRGWNVVEALSFPHYDSRPRFESFPQSAETYIRATNEQGMFRQTTGSLLIGSGDDNKNQYRKEPPSVQRLREGTNARRLPCFPIANGHAIVLPYGGLQVVKTLSPEEEGMGYLNFDTYMPNVLDDDYQQYAPGRTQFTTGSFTDDYNTMAGDRSTSSKYNGARILPRLKALVLPSPRSSSGENGLFRSHDDECESNHS</sequence>
<feature type="region of interest" description="Disordered" evidence="1">
    <location>
        <begin position="336"/>
        <end position="359"/>
    </location>
</feature>